<keyword evidence="1" id="KW-1133">Transmembrane helix</keyword>
<keyword evidence="1" id="KW-0812">Transmembrane</keyword>
<comment type="caution">
    <text evidence="2">The sequence shown here is derived from an EMBL/GenBank/DDBJ whole genome shotgun (WGS) entry which is preliminary data.</text>
</comment>
<accession>A0AAP2Z3Y2</accession>
<dbReference type="Proteomes" id="UP001321018">
    <property type="component" value="Unassembled WGS sequence"/>
</dbReference>
<sequence length="82" mass="9108">MKYIVKTPLTIVGFISMYIFGGGILSVLTGVTHLFSEQSILDAILMYFFTEYLPPTSIEDVILQAIVGSITAGLLWYWNTAL</sequence>
<organism evidence="2 3">
    <name type="scientific">Natronoglomus mannanivorans</name>
    <dbReference type="NCBI Taxonomy" id="2979990"/>
    <lineage>
        <taxon>Archaea</taxon>
        <taxon>Methanobacteriati</taxon>
        <taxon>Methanobacteriota</taxon>
        <taxon>Stenosarchaea group</taxon>
        <taxon>Halobacteria</taxon>
        <taxon>Halobacteriales</taxon>
        <taxon>Natrialbaceae</taxon>
        <taxon>Natronoglomus</taxon>
    </lineage>
</organism>
<name>A0AAP2Z3Y2_9EURY</name>
<feature type="transmembrane region" description="Helical" evidence="1">
    <location>
        <begin position="61"/>
        <end position="78"/>
    </location>
</feature>
<gene>
    <name evidence="2" type="ORF">OB960_25845</name>
</gene>
<keyword evidence="1" id="KW-0472">Membrane</keyword>
<proteinExistence type="predicted"/>
<dbReference type="EMBL" id="JAOPKA010000046">
    <property type="protein sequence ID" value="MCU4744789.1"/>
    <property type="molecule type" value="Genomic_DNA"/>
</dbReference>
<evidence type="ECO:0000313" key="3">
    <source>
        <dbReference type="Proteomes" id="UP001321018"/>
    </source>
</evidence>
<dbReference type="RefSeq" id="WP_338006585.1">
    <property type="nucleotide sequence ID" value="NZ_JAOPKA010000046.1"/>
</dbReference>
<dbReference type="AlphaFoldDB" id="A0AAP2Z3Y2"/>
<feature type="transmembrane region" description="Helical" evidence="1">
    <location>
        <begin position="12"/>
        <end position="35"/>
    </location>
</feature>
<protein>
    <submittedName>
        <fullName evidence="2">Uncharacterized protein</fullName>
    </submittedName>
</protein>
<evidence type="ECO:0000313" key="2">
    <source>
        <dbReference type="EMBL" id="MCU4744789.1"/>
    </source>
</evidence>
<reference evidence="2" key="1">
    <citation type="submission" date="2022-09" db="EMBL/GenBank/DDBJ databases">
        <title>Enrichment on poylsaccharides allowed isolation of novel metabolic and taxonomic groups of Haloarchaea.</title>
        <authorList>
            <person name="Sorokin D.Y."/>
            <person name="Elcheninov A.G."/>
            <person name="Khizhniak T.V."/>
            <person name="Kolganova T.V."/>
            <person name="Kublanov I.V."/>
        </authorList>
    </citation>
    <scope>NUCLEOTIDE SEQUENCE</scope>
    <source>
        <strain evidence="2">AArc-xg1-1</strain>
    </source>
</reference>
<evidence type="ECO:0000256" key="1">
    <source>
        <dbReference type="SAM" id="Phobius"/>
    </source>
</evidence>